<dbReference type="Proteomes" id="UP000269721">
    <property type="component" value="Unassembled WGS sequence"/>
</dbReference>
<dbReference type="EMBL" id="KZ997793">
    <property type="protein sequence ID" value="RKO86945.1"/>
    <property type="molecule type" value="Genomic_DNA"/>
</dbReference>
<dbReference type="AlphaFoldDB" id="A0A4P9W6F6"/>
<organism evidence="3 4">
    <name type="scientific">Blyttiomyces helicus</name>
    <dbReference type="NCBI Taxonomy" id="388810"/>
    <lineage>
        <taxon>Eukaryota</taxon>
        <taxon>Fungi</taxon>
        <taxon>Fungi incertae sedis</taxon>
        <taxon>Chytridiomycota</taxon>
        <taxon>Chytridiomycota incertae sedis</taxon>
        <taxon>Chytridiomycetes</taxon>
        <taxon>Chytridiomycetes incertae sedis</taxon>
        <taxon>Blyttiomyces</taxon>
    </lineage>
</organism>
<evidence type="ECO:0000313" key="3">
    <source>
        <dbReference type="EMBL" id="RKO86945.1"/>
    </source>
</evidence>
<keyword evidence="2" id="KW-0472">Membrane</keyword>
<evidence type="ECO:0000256" key="2">
    <source>
        <dbReference type="SAM" id="Phobius"/>
    </source>
</evidence>
<protein>
    <submittedName>
        <fullName evidence="3">Uncharacterized protein</fullName>
    </submittedName>
</protein>
<keyword evidence="2" id="KW-1133">Transmembrane helix</keyword>
<keyword evidence="4" id="KW-1185">Reference proteome</keyword>
<feature type="transmembrane region" description="Helical" evidence="2">
    <location>
        <begin position="276"/>
        <end position="298"/>
    </location>
</feature>
<keyword evidence="2" id="KW-0812">Transmembrane</keyword>
<gene>
    <name evidence="3" type="ORF">BDK51DRAFT_27690</name>
</gene>
<feature type="compositionally biased region" description="Polar residues" evidence="1">
    <location>
        <begin position="380"/>
        <end position="392"/>
    </location>
</feature>
<proteinExistence type="predicted"/>
<dbReference type="OrthoDB" id="2107502at2759"/>
<sequence>MRKDLVEGSNVDSHIIKVFTDVIVLAPGLGPIFQDITTIDPTTGAKVFEICPVDYLYVNGSAFMTKNFSGINFFGGQGPMPYPSNFADPFIAAPGLVDSTGHGAWAAPIFLAAVEELIMNLYVPQWYGMPLYTSVPGEPPYLVHYVSMSLSLLGGFLSNVQVTPNNVLAIIQLRDTNGLLMATNTNYTDFYSINGTQYYASASPNPVVRDMGSFLSTLSPSDLQGAITSSFSSNGVDYFISTQYISDQNGLSWVLVLTIPKTDLWGTLESTREKAILAAFFVGLAMVILAVIATYFVTRPMKVLGKNMQQATKFDFSFLQGSKDARRTSVFLELHNMETVFYHMLEKFATAIKANQQLMTRGSPSGPPPPHPPINSSVPRQPTNDGASSTGSLHGDLPVWKVVPPVEVGTKLETISTLN</sequence>
<evidence type="ECO:0000313" key="4">
    <source>
        <dbReference type="Proteomes" id="UP000269721"/>
    </source>
</evidence>
<reference evidence="4" key="1">
    <citation type="journal article" date="2018" name="Nat. Microbiol.">
        <title>Leveraging single-cell genomics to expand the fungal tree of life.</title>
        <authorList>
            <person name="Ahrendt S.R."/>
            <person name="Quandt C.A."/>
            <person name="Ciobanu D."/>
            <person name="Clum A."/>
            <person name="Salamov A."/>
            <person name="Andreopoulos B."/>
            <person name="Cheng J.F."/>
            <person name="Woyke T."/>
            <person name="Pelin A."/>
            <person name="Henrissat B."/>
            <person name="Reynolds N.K."/>
            <person name="Benny G.L."/>
            <person name="Smith M.E."/>
            <person name="James T.Y."/>
            <person name="Grigoriev I.V."/>
        </authorList>
    </citation>
    <scope>NUCLEOTIDE SEQUENCE [LARGE SCALE GENOMIC DNA]</scope>
</reference>
<evidence type="ECO:0000256" key="1">
    <source>
        <dbReference type="SAM" id="MobiDB-lite"/>
    </source>
</evidence>
<accession>A0A4P9W6F6</accession>
<feature type="region of interest" description="Disordered" evidence="1">
    <location>
        <begin position="359"/>
        <end position="396"/>
    </location>
</feature>
<name>A0A4P9W6F6_9FUNG</name>